<evidence type="ECO:0000313" key="2">
    <source>
        <dbReference type="EMBL" id="NMR72294.1"/>
    </source>
</evidence>
<dbReference type="PANTHER" id="PTHR36836:SF1">
    <property type="entry name" value="COLANIC ACID BIOSYNTHESIS PROTEIN WCAK"/>
    <property type="match status" value="1"/>
</dbReference>
<protein>
    <submittedName>
        <fullName evidence="2">Polysaccharide pyruvyl transferase family protein</fullName>
    </submittedName>
</protein>
<reference evidence="2 3" key="1">
    <citation type="submission" date="2020-04" db="EMBL/GenBank/DDBJ databases">
        <title>Whole-genome sequencing of Vibrio spp. from China reveals different genetic environments of blaCTX-M-14 among diverse lineages.</title>
        <authorList>
            <person name="Zheng Z."/>
            <person name="Ye L."/>
            <person name="Chen S."/>
        </authorList>
    </citation>
    <scope>NUCLEOTIDE SEQUENCE [LARGE SCALE GENOMIC DNA]</scope>
    <source>
        <strain evidence="2 3">Vb1636</strain>
    </source>
</reference>
<dbReference type="RefSeq" id="WP_042522622.1">
    <property type="nucleotide sequence ID" value="NZ_CP071058.1"/>
</dbReference>
<dbReference type="PANTHER" id="PTHR36836">
    <property type="entry name" value="COLANIC ACID BIOSYNTHESIS PROTEIN WCAK"/>
    <property type="match status" value="1"/>
</dbReference>
<keyword evidence="2" id="KW-0808">Transferase</keyword>
<accession>A0A7Y0QXR0</accession>
<proteinExistence type="predicted"/>
<dbReference type="Pfam" id="PF04230">
    <property type="entry name" value="PS_pyruv_trans"/>
    <property type="match status" value="1"/>
</dbReference>
<evidence type="ECO:0000259" key="1">
    <source>
        <dbReference type="Pfam" id="PF04230"/>
    </source>
</evidence>
<dbReference type="GO" id="GO:0016740">
    <property type="term" value="F:transferase activity"/>
    <property type="evidence" value="ECO:0007669"/>
    <property type="project" value="UniProtKB-KW"/>
</dbReference>
<comment type="caution">
    <text evidence="2">The sequence shown here is derived from an EMBL/GenBank/DDBJ whole genome shotgun (WGS) entry which is preliminary data.</text>
</comment>
<sequence>MIVEIKGVQFVNKGAELMLHAVIQKLNEFDPSAEIVLAPNGNSPYKARAEVNAYQKLSLKKRFLDLNELSYYLPSKVRKWLKTNWGIVTEADVDVVLDASGFAYGDQWPTKHLEAVAKEVKRLVKHDKKFIFMPQALGPFTDADKQTAVKEGFSEATLIFAREQSSFDGIRPHLEDTSKLKIAPDFTNLVKGELEEDYAKYNNTVFIIPNYNMVNERNTNTTWKSRYLDFLVESVDNIVDLGFTPVLLNHEGKHDGELCEKVQATTSHPIEIIQETNPLKVKGLIGSSRGIICSRFHGCVSALTQGIPCVGTSWSHKYENLFAEYNRAQFLATPEWSKEELKVALSDSISTIEETIYTEKISEYKAQTEAMWAEIFKKVK</sequence>
<feature type="domain" description="Polysaccharide pyruvyl transferase" evidence="1">
    <location>
        <begin position="12"/>
        <end position="316"/>
    </location>
</feature>
<dbReference type="GeneID" id="75169019"/>
<dbReference type="AlphaFoldDB" id="A0A7Y0QXR0"/>
<evidence type="ECO:0000313" key="3">
    <source>
        <dbReference type="Proteomes" id="UP000565155"/>
    </source>
</evidence>
<dbReference type="InterPro" id="IPR007345">
    <property type="entry name" value="Polysacch_pyruvyl_Trfase"/>
</dbReference>
<name>A0A7Y0QXR0_VIBAL</name>
<gene>
    <name evidence="2" type="ORF">HKB35_01500</name>
</gene>
<organism evidence="2 3">
    <name type="scientific">Vibrio alginolyticus</name>
    <dbReference type="NCBI Taxonomy" id="663"/>
    <lineage>
        <taxon>Bacteria</taxon>
        <taxon>Pseudomonadati</taxon>
        <taxon>Pseudomonadota</taxon>
        <taxon>Gammaproteobacteria</taxon>
        <taxon>Vibrionales</taxon>
        <taxon>Vibrionaceae</taxon>
        <taxon>Vibrio</taxon>
    </lineage>
</organism>
<dbReference type="Proteomes" id="UP000565155">
    <property type="component" value="Unassembled WGS sequence"/>
</dbReference>
<dbReference type="EMBL" id="JABCMA010000001">
    <property type="protein sequence ID" value="NMR72294.1"/>
    <property type="molecule type" value="Genomic_DNA"/>
</dbReference>